<evidence type="ECO:0000313" key="3">
    <source>
        <dbReference type="Proteomes" id="UP001182991"/>
    </source>
</evidence>
<dbReference type="Proteomes" id="UP001182991">
    <property type="component" value="Unassembled WGS sequence"/>
</dbReference>
<protein>
    <submittedName>
        <fullName evidence="2">Guanitoxin biosynthesis heme-dependent pre-guanitoxin N-hydroxylase GntA</fullName>
    </submittedName>
</protein>
<gene>
    <name evidence="2" type="primary">gntA</name>
    <name evidence="2" type="ORF">RLT85_10370</name>
</gene>
<organism evidence="2 3">
    <name type="scientific">Mesonia ostreae</name>
    <dbReference type="NCBI Taxonomy" id="861110"/>
    <lineage>
        <taxon>Bacteria</taxon>
        <taxon>Pseudomonadati</taxon>
        <taxon>Bacteroidota</taxon>
        <taxon>Flavobacteriia</taxon>
        <taxon>Flavobacteriales</taxon>
        <taxon>Flavobacteriaceae</taxon>
        <taxon>Mesonia</taxon>
    </lineage>
</organism>
<dbReference type="EMBL" id="JAVRBG010000009">
    <property type="protein sequence ID" value="MDT0295040.1"/>
    <property type="molecule type" value="Genomic_DNA"/>
</dbReference>
<proteinExistence type="predicted"/>
<dbReference type="InterPro" id="IPR014988">
    <property type="entry name" value="Uncharacterised_YqcI/YcgG"/>
</dbReference>
<dbReference type="NCBIfam" id="NF041366">
    <property type="entry name" value="GntA_guanitoxin"/>
    <property type="match status" value="1"/>
</dbReference>
<name>A0ABU2KJZ7_9FLAO</name>
<dbReference type="Pfam" id="PF08892">
    <property type="entry name" value="YqcI_YcgG"/>
    <property type="match status" value="1"/>
</dbReference>
<keyword evidence="3" id="KW-1185">Reference proteome</keyword>
<comment type="caution">
    <text evidence="2">The sequence shown here is derived from an EMBL/GenBank/DDBJ whole genome shotgun (WGS) entry which is preliminary data.</text>
</comment>
<dbReference type="PANTHER" id="PTHR40045:SF1">
    <property type="entry name" value="YQCI_YCGG FAMILY PROTEIN"/>
    <property type="match status" value="1"/>
</dbReference>
<feature type="region of interest" description="Disordered" evidence="1">
    <location>
        <begin position="187"/>
        <end position="207"/>
    </location>
</feature>
<evidence type="ECO:0000313" key="2">
    <source>
        <dbReference type="EMBL" id="MDT0295040.1"/>
    </source>
</evidence>
<dbReference type="RefSeq" id="WP_311401967.1">
    <property type="nucleotide sequence ID" value="NZ_JAVRBG010000009.1"/>
</dbReference>
<evidence type="ECO:0000256" key="1">
    <source>
        <dbReference type="SAM" id="MobiDB-lite"/>
    </source>
</evidence>
<reference evidence="3" key="1">
    <citation type="submission" date="2023-07" db="EMBL/GenBank/DDBJ databases">
        <title>Isolating and identifying novel microbial strains from the Mariana Trench.</title>
        <authorList>
            <person name="Fu H."/>
        </authorList>
    </citation>
    <scope>NUCLEOTIDE SEQUENCE [LARGE SCALE GENOMIC DNA]</scope>
    <source>
        <strain evidence="3">T-y2</strain>
    </source>
</reference>
<sequence>MMKSENKNFQLLKEWIVKDNHPCIMAQTVFKMDMVDYHEYAGFGSKSAIEIILSDLEKYIASYDFSSNDFFTFIASFPNETEEFSEKEFEKLLWRQLQYLHDADDFDWDPEVNSNPEDENFSFSIKGRAFYVVGLHKNSSRKARQTLHPTIVFNLHSQFEKLREMNSYHKVRDRIRKRDIKLQGDMNPMLEDFGEDSEAKQYSGRKVEQDWKCPFQHKK</sequence>
<accession>A0ABU2KJZ7</accession>
<dbReference type="PANTHER" id="PTHR40045">
    <property type="entry name" value="YCGG FAMILY PROTEIN"/>
    <property type="match status" value="1"/>
</dbReference>